<dbReference type="OrthoDB" id="2398066at2759"/>
<accession>A0A9N9DRQ9</accession>
<proteinExistence type="predicted"/>
<comment type="caution">
    <text evidence="2">The sequence shown here is derived from an EMBL/GenBank/DDBJ whole genome shotgun (WGS) entry which is preliminary data.</text>
</comment>
<gene>
    <name evidence="2" type="ORF">AGERDE_LOCUS11155</name>
</gene>
<keyword evidence="3" id="KW-1185">Reference proteome</keyword>
<dbReference type="Proteomes" id="UP000789831">
    <property type="component" value="Unassembled WGS sequence"/>
</dbReference>
<name>A0A9N9DRQ9_9GLOM</name>
<evidence type="ECO:0000313" key="2">
    <source>
        <dbReference type="EMBL" id="CAG8645023.1"/>
    </source>
</evidence>
<organism evidence="2 3">
    <name type="scientific">Ambispora gerdemannii</name>
    <dbReference type="NCBI Taxonomy" id="144530"/>
    <lineage>
        <taxon>Eukaryota</taxon>
        <taxon>Fungi</taxon>
        <taxon>Fungi incertae sedis</taxon>
        <taxon>Mucoromycota</taxon>
        <taxon>Glomeromycotina</taxon>
        <taxon>Glomeromycetes</taxon>
        <taxon>Archaeosporales</taxon>
        <taxon>Ambisporaceae</taxon>
        <taxon>Ambispora</taxon>
    </lineage>
</organism>
<feature type="region of interest" description="Disordered" evidence="1">
    <location>
        <begin position="63"/>
        <end position="101"/>
    </location>
</feature>
<feature type="compositionally biased region" description="Basic and acidic residues" evidence="1">
    <location>
        <begin position="88"/>
        <end position="101"/>
    </location>
</feature>
<dbReference type="EMBL" id="CAJVPL010004238">
    <property type="protein sequence ID" value="CAG8645023.1"/>
    <property type="molecule type" value="Genomic_DNA"/>
</dbReference>
<reference evidence="2" key="1">
    <citation type="submission" date="2021-06" db="EMBL/GenBank/DDBJ databases">
        <authorList>
            <person name="Kallberg Y."/>
            <person name="Tangrot J."/>
            <person name="Rosling A."/>
        </authorList>
    </citation>
    <scope>NUCLEOTIDE SEQUENCE</scope>
    <source>
        <strain evidence="2">MT106</strain>
    </source>
</reference>
<evidence type="ECO:0000313" key="3">
    <source>
        <dbReference type="Proteomes" id="UP000789831"/>
    </source>
</evidence>
<feature type="compositionally biased region" description="Polar residues" evidence="1">
    <location>
        <begin position="8"/>
        <end position="17"/>
    </location>
</feature>
<feature type="region of interest" description="Disordered" evidence="1">
    <location>
        <begin position="1"/>
        <end position="24"/>
    </location>
</feature>
<protein>
    <submittedName>
        <fullName evidence="2">12280_t:CDS:1</fullName>
    </submittedName>
</protein>
<evidence type="ECO:0000256" key="1">
    <source>
        <dbReference type="SAM" id="MobiDB-lite"/>
    </source>
</evidence>
<dbReference type="AlphaFoldDB" id="A0A9N9DRQ9"/>
<sequence length="350" mass="39403">MDEKTYKPLQTSGNSNSVRRDRQDGKIALLSTGLGDYNMGRHMSTVGILHKSASKEKFQGTNRIFGENVGPPLQKDFRNGGEGPGSPNHDKSHSFGTKREDSEILFRGNNSLWENGTNGKADIRYEQTGVNDESGNDAVECSNREKIRELQSSLGKLFRDSTLDGSVWTKEHVQTPCYLVLPNNESKIEHDSFSVCQVSVCAGLDIKTSCNNSPIIVERISESDGIRVATSLHLKLQTEDPQENSMKELQCYITEIKQFGFNHIIIIGKRYCGMLFMDCFGRVFDWDSANDALWLLGDYFEIISKDESEEYGRIAWGVLDDGTVIELEKYLPGKCNTDPIVEKKKKKKRH</sequence>